<dbReference type="InterPro" id="IPR051924">
    <property type="entry name" value="GST_Kappa/NadH"/>
</dbReference>
<dbReference type="Gene3D" id="3.40.30.10">
    <property type="entry name" value="Glutaredoxin"/>
    <property type="match status" value="1"/>
</dbReference>
<evidence type="ECO:0000256" key="2">
    <source>
        <dbReference type="PIRSR" id="PIRSR006386-1"/>
    </source>
</evidence>
<dbReference type="GO" id="GO:0004602">
    <property type="term" value="F:glutathione peroxidase activity"/>
    <property type="evidence" value="ECO:0007669"/>
    <property type="project" value="TreeGrafter"/>
</dbReference>
<dbReference type="Pfam" id="PF01323">
    <property type="entry name" value="DSBA"/>
    <property type="match status" value="1"/>
</dbReference>
<dbReference type="AlphaFoldDB" id="A0A074JF55"/>
<dbReference type="eggNOG" id="COG3917">
    <property type="taxonomic scope" value="Bacteria"/>
</dbReference>
<protein>
    <recommendedName>
        <fullName evidence="1">2-hydroxychromene-2-carboxylate isomerase</fullName>
        <ecNumber evidence="1">5.99.1.4</ecNumber>
    </recommendedName>
</protein>
<dbReference type="EMBL" id="AUND01000001">
    <property type="protein sequence ID" value="KEO56271.1"/>
    <property type="molecule type" value="Genomic_DNA"/>
</dbReference>
<dbReference type="SUPFAM" id="SSF52833">
    <property type="entry name" value="Thioredoxin-like"/>
    <property type="match status" value="1"/>
</dbReference>
<dbReference type="RefSeq" id="WP_038072664.1">
    <property type="nucleotide sequence ID" value="NZ_AUND01000001.1"/>
</dbReference>
<proteinExistence type="inferred from homology"/>
<dbReference type="STRING" id="1353537.TP2_01740"/>
<keyword evidence="1" id="KW-0413">Isomerase</keyword>
<dbReference type="OrthoDB" id="5244108at2"/>
<evidence type="ECO:0000313" key="4">
    <source>
        <dbReference type="EMBL" id="KEO56271.1"/>
    </source>
</evidence>
<dbReference type="CDD" id="cd03022">
    <property type="entry name" value="DsbA_HCCA_Iso"/>
    <property type="match status" value="1"/>
</dbReference>
<dbReference type="PANTHER" id="PTHR42943:SF2">
    <property type="entry name" value="GLUTATHIONE S-TRANSFERASE KAPPA 1"/>
    <property type="match status" value="1"/>
</dbReference>
<organism evidence="4 5">
    <name type="scientific">Thioclava pacifica DSM 10166</name>
    <dbReference type="NCBI Taxonomy" id="1353537"/>
    <lineage>
        <taxon>Bacteria</taxon>
        <taxon>Pseudomonadati</taxon>
        <taxon>Pseudomonadota</taxon>
        <taxon>Alphaproteobacteria</taxon>
        <taxon>Rhodobacterales</taxon>
        <taxon>Paracoccaceae</taxon>
        <taxon>Thioclava</taxon>
    </lineage>
</organism>
<feature type="domain" description="DSBA-like thioredoxin" evidence="3">
    <location>
        <begin position="4"/>
        <end position="196"/>
    </location>
</feature>
<dbReference type="EC" id="5.99.1.4" evidence="1"/>
<dbReference type="PIRSF" id="PIRSF006386">
    <property type="entry name" value="HCCAis_GSTk"/>
    <property type="match status" value="1"/>
</dbReference>
<dbReference type="InterPro" id="IPR014440">
    <property type="entry name" value="HCCAis_GSTk"/>
</dbReference>
<comment type="caution">
    <text evidence="4">The sequence shown here is derived from an EMBL/GenBank/DDBJ whole genome shotgun (WGS) entry which is preliminary data.</text>
</comment>
<dbReference type="InterPro" id="IPR044087">
    <property type="entry name" value="NahD-like"/>
</dbReference>
<dbReference type="GO" id="GO:0004364">
    <property type="term" value="F:glutathione transferase activity"/>
    <property type="evidence" value="ECO:0007669"/>
    <property type="project" value="TreeGrafter"/>
</dbReference>
<comment type="similarity">
    <text evidence="1">Belongs to the GST superfamily. NadH family.</text>
</comment>
<evidence type="ECO:0000313" key="5">
    <source>
        <dbReference type="Proteomes" id="UP000027432"/>
    </source>
</evidence>
<keyword evidence="5" id="KW-1185">Reference proteome</keyword>
<dbReference type="GO" id="GO:0018845">
    <property type="term" value="F:2-hydroxychromene-2-carboxylate isomerase activity"/>
    <property type="evidence" value="ECO:0007669"/>
    <property type="project" value="UniProtKB-UniRule"/>
</dbReference>
<feature type="active site" description="Nucleophile" evidence="2">
    <location>
        <position position="12"/>
    </location>
</feature>
<dbReference type="PANTHER" id="PTHR42943">
    <property type="entry name" value="GLUTATHIONE S-TRANSFERASE KAPPA"/>
    <property type="match status" value="1"/>
</dbReference>
<accession>A0A074JF55</accession>
<comment type="catalytic activity">
    <reaction evidence="1">
        <text>2-hydroxychromene-2-carboxylate = (3E)-4-(2-hydroxyphenyl)-2-oxobut-3-enoate</text>
        <dbReference type="Rhea" id="RHEA:27401"/>
        <dbReference type="ChEBI" id="CHEBI:59350"/>
        <dbReference type="ChEBI" id="CHEBI:59353"/>
        <dbReference type="EC" id="5.99.1.4"/>
    </reaction>
</comment>
<reference evidence="4 5" key="1">
    <citation type="submission" date="2013-07" db="EMBL/GenBank/DDBJ databases">
        <title>Thioclava pacifica DSM 10166 Genome Sequencing.</title>
        <authorList>
            <person name="Lai Q."/>
            <person name="Shao Z."/>
        </authorList>
    </citation>
    <scope>NUCLEOTIDE SEQUENCE [LARGE SCALE GENOMIC DNA]</scope>
    <source>
        <strain evidence="4 5">DSM 10166</strain>
    </source>
</reference>
<evidence type="ECO:0000259" key="3">
    <source>
        <dbReference type="Pfam" id="PF01323"/>
    </source>
</evidence>
<name>A0A074JF55_9RHOB</name>
<dbReference type="GO" id="GO:1901170">
    <property type="term" value="P:naphthalene catabolic process"/>
    <property type="evidence" value="ECO:0007669"/>
    <property type="project" value="InterPro"/>
</dbReference>
<dbReference type="GO" id="GO:0006749">
    <property type="term" value="P:glutathione metabolic process"/>
    <property type="evidence" value="ECO:0007669"/>
    <property type="project" value="TreeGrafter"/>
</dbReference>
<dbReference type="InterPro" id="IPR036249">
    <property type="entry name" value="Thioredoxin-like_sf"/>
</dbReference>
<evidence type="ECO:0000256" key="1">
    <source>
        <dbReference type="PIRNR" id="PIRNR006386"/>
    </source>
</evidence>
<sequence>MARIDYFFGVFSPWAYLAGLRLEEIAARHGAEITYKPLDLLGLFDRTGGVRPAQRHQSRMDYRMQELKRWSAKLGMEMNFTPPGYPPNPAPASYAIIAAQKAGGGDVGGLVHAILRACWAEDKDIASDEVIRTALEANGFDGNLVTTGLFDGAIAYERNLEEAVERGVFGSPFYVVAETDERLWGQDHLQFLDEHLGTL</sequence>
<dbReference type="Proteomes" id="UP000027432">
    <property type="component" value="Unassembled WGS sequence"/>
</dbReference>
<gene>
    <name evidence="4" type="ORF">TP2_01740</name>
</gene>
<dbReference type="InterPro" id="IPR001853">
    <property type="entry name" value="DSBA-like_thioredoxin_dom"/>
</dbReference>